<organism evidence="1 2">
    <name type="scientific">Prevotella multiformis DSM 16608</name>
    <dbReference type="NCBI Taxonomy" id="888743"/>
    <lineage>
        <taxon>Bacteria</taxon>
        <taxon>Pseudomonadati</taxon>
        <taxon>Bacteroidota</taxon>
        <taxon>Bacteroidia</taxon>
        <taxon>Bacteroidales</taxon>
        <taxon>Prevotellaceae</taxon>
        <taxon>Prevotella</taxon>
    </lineage>
</organism>
<evidence type="ECO:0000313" key="2">
    <source>
        <dbReference type="Proteomes" id="UP000005697"/>
    </source>
</evidence>
<evidence type="ECO:0000313" key="1">
    <source>
        <dbReference type="EMBL" id="EGC19953.1"/>
    </source>
</evidence>
<dbReference type="Proteomes" id="UP000005697">
    <property type="component" value="Unassembled WGS sequence"/>
</dbReference>
<reference evidence="1 2" key="1">
    <citation type="submission" date="2011-01" db="EMBL/GenBank/DDBJ databases">
        <authorList>
            <person name="Muzny D."/>
            <person name="Qin X."/>
            <person name="Deng J."/>
            <person name="Jiang H."/>
            <person name="Liu Y."/>
            <person name="Qu J."/>
            <person name="Song X.-Z."/>
            <person name="Zhang L."/>
            <person name="Thornton R."/>
            <person name="Coyle M."/>
            <person name="Francisco L."/>
            <person name="Jackson L."/>
            <person name="Javaid M."/>
            <person name="Korchina V."/>
            <person name="Kovar C."/>
            <person name="Mata R."/>
            <person name="Mathew T."/>
            <person name="Ngo R."/>
            <person name="Nguyen L."/>
            <person name="Nguyen N."/>
            <person name="Okwuonu G."/>
            <person name="Ongeri F."/>
            <person name="Pham C."/>
            <person name="Simmons D."/>
            <person name="Wilczek-Boney K."/>
            <person name="Hale W."/>
            <person name="Jakkamsetti A."/>
            <person name="Pham P."/>
            <person name="Ruth R."/>
            <person name="San Lucas F."/>
            <person name="Warren J."/>
            <person name="Zhang J."/>
            <person name="Zhao Z."/>
            <person name="Zhou C."/>
            <person name="Zhu D."/>
            <person name="Lee S."/>
            <person name="Bess C."/>
            <person name="Blankenburg K."/>
            <person name="Forbes L."/>
            <person name="Fu Q."/>
            <person name="Gubbala S."/>
            <person name="Hirani K."/>
            <person name="Jayaseelan J.C."/>
            <person name="Lara F."/>
            <person name="Munidasa M."/>
            <person name="Palculict T."/>
            <person name="Patil S."/>
            <person name="Pu L.-L."/>
            <person name="Saada N."/>
            <person name="Tang L."/>
            <person name="Weissenberger G."/>
            <person name="Zhu Y."/>
            <person name="Hemphill L."/>
            <person name="Shang Y."/>
            <person name="Youmans B."/>
            <person name="Ayvaz T."/>
            <person name="Ross M."/>
            <person name="Santibanez J."/>
            <person name="Aqrawi P."/>
            <person name="Gross S."/>
            <person name="Joshi V."/>
            <person name="Fowler G."/>
            <person name="Nazareth L."/>
            <person name="Reid J."/>
            <person name="Worley K."/>
            <person name="Petrosino J."/>
            <person name="Highlander S."/>
            <person name="Gibbs R."/>
        </authorList>
    </citation>
    <scope>NUCLEOTIDE SEQUENCE [LARGE SCALE GENOMIC DNA]</scope>
    <source>
        <strain evidence="1 2">DSM 16608</strain>
    </source>
</reference>
<dbReference type="EMBL" id="AEWX01000021">
    <property type="protein sequence ID" value="EGC19953.1"/>
    <property type="molecule type" value="Genomic_DNA"/>
</dbReference>
<proteinExistence type="predicted"/>
<dbReference type="AlphaFoldDB" id="F0F771"/>
<comment type="caution">
    <text evidence="1">The sequence shown here is derived from an EMBL/GenBank/DDBJ whole genome shotgun (WGS) entry which is preliminary data.</text>
</comment>
<gene>
    <name evidence="1" type="ORF">HMPREF9141_1438</name>
</gene>
<keyword evidence="2" id="KW-1185">Reference proteome</keyword>
<accession>F0F771</accession>
<protein>
    <submittedName>
        <fullName evidence="1">Uncharacterized protein</fullName>
    </submittedName>
</protein>
<dbReference type="HOGENOM" id="CLU_2772473_0_0_10"/>
<dbReference type="STRING" id="888743.HMPREF9141_1438"/>
<name>F0F771_9BACT</name>
<sequence>MADSPPVLPVREGMCSPPLHAGNAWLVKAMAGSGNPGMAFLLQRGRVAKRLPGRAAVCVRGTDTAGAGH</sequence>